<keyword evidence="2" id="KW-1185">Reference proteome</keyword>
<sequence length="137" mass="16176">MWKIKVLIILLMGMFNSCKSQNLETCSLNVDYEFKGEKENKIENVILVLETGFDDYLEIFVNDELIQKGLYVTNREYGTAGEVIDYQYEKNDLPSFMIKTEKGCLAFKANENYRIIFLHKGEDSWIVEYRNEFKIIE</sequence>
<comment type="caution">
    <text evidence="1">The sequence shown here is derived from an EMBL/GenBank/DDBJ whole genome shotgun (WGS) entry which is preliminary data.</text>
</comment>
<proteinExistence type="predicted"/>
<evidence type="ECO:0000313" key="1">
    <source>
        <dbReference type="EMBL" id="MDR5591669.1"/>
    </source>
</evidence>
<gene>
    <name evidence="1" type="ORF">RE431_13560</name>
</gene>
<dbReference type="RefSeq" id="WP_309562527.1">
    <property type="nucleotide sequence ID" value="NZ_JAVJIU010000004.1"/>
</dbReference>
<dbReference type="Proteomes" id="UP001257234">
    <property type="component" value="Unassembled WGS sequence"/>
</dbReference>
<dbReference type="EMBL" id="JAVJIU010000004">
    <property type="protein sequence ID" value="MDR5591669.1"/>
    <property type="molecule type" value="Genomic_DNA"/>
</dbReference>
<evidence type="ECO:0000313" key="2">
    <source>
        <dbReference type="Proteomes" id="UP001257234"/>
    </source>
</evidence>
<protein>
    <submittedName>
        <fullName evidence="1">Uncharacterized protein</fullName>
    </submittedName>
</protein>
<reference evidence="2" key="1">
    <citation type="submission" date="2023-07" db="EMBL/GenBank/DDBJ databases">
        <title>Christiangramia sp. SM2212., a novel bacterium of the family Flavobacteriaceae isolated from the sea sediment.</title>
        <authorList>
            <person name="Wang J."/>
            <person name="Zhang X."/>
        </authorList>
    </citation>
    <scope>NUCLEOTIDE SEQUENCE [LARGE SCALE GENOMIC DNA]</scope>
    <source>
        <strain evidence="2">SM2212</strain>
    </source>
</reference>
<organism evidence="1 2">
    <name type="scientific">Christiangramia sediminicola</name>
    <dbReference type="NCBI Taxonomy" id="3073267"/>
    <lineage>
        <taxon>Bacteria</taxon>
        <taxon>Pseudomonadati</taxon>
        <taxon>Bacteroidota</taxon>
        <taxon>Flavobacteriia</taxon>
        <taxon>Flavobacteriales</taxon>
        <taxon>Flavobacteriaceae</taxon>
        <taxon>Christiangramia</taxon>
    </lineage>
</organism>
<accession>A0ABU1EUL1</accession>
<name>A0ABU1EUL1_9FLAO</name>